<dbReference type="Proteomes" id="UP000000333">
    <property type="component" value="Chromosome"/>
</dbReference>
<evidence type="ECO:0000256" key="1">
    <source>
        <dbReference type="ARBA" id="ARBA00010894"/>
    </source>
</evidence>
<organism evidence="2 3">
    <name type="scientific">Olsenella uli (strain ATCC 49627 / DSM 7084 / CCUG 31166 / CIP 109912 / JCM 12494 / LMG 11480 / NCIMB 702895 / VPI D76D-27C)</name>
    <name type="common">Lactobacillus uli</name>
    <dbReference type="NCBI Taxonomy" id="633147"/>
    <lineage>
        <taxon>Bacteria</taxon>
        <taxon>Bacillati</taxon>
        <taxon>Actinomycetota</taxon>
        <taxon>Coriobacteriia</taxon>
        <taxon>Coriobacteriales</taxon>
        <taxon>Atopobiaceae</taxon>
        <taxon>Olsenella</taxon>
    </lineage>
</organism>
<keyword evidence="3" id="KW-1185">Reference proteome</keyword>
<dbReference type="KEGG" id="ols:Olsu_1089"/>
<reference evidence="2 3" key="1">
    <citation type="journal article" date="2010" name="Stand. Genomic Sci.">
        <title>Complete genome sequence of Olsenella uli type strain (VPI D76D-27C).</title>
        <authorList>
            <person name="Goker M."/>
            <person name="Held B."/>
            <person name="Lucas S."/>
            <person name="Nolan M."/>
            <person name="Yasawong M."/>
            <person name="Glavina Del Rio T."/>
            <person name="Tice H."/>
            <person name="Cheng J.F."/>
            <person name="Bruce D."/>
            <person name="Detter J.C."/>
            <person name="Tapia R."/>
            <person name="Han C."/>
            <person name="Goodwin L."/>
            <person name="Pitluck S."/>
            <person name="Liolios K."/>
            <person name="Ivanova N."/>
            <person name="Mavromatis K."/>
            <person name="Mikhailova N."/>
            <person name="Pati A."/>
            <person name="Chen A."/>
            <person name="Palaniappan K."/>
            <person name="Land M."/>
            <person name="Hauser L."/>
            <person name="Chang Y.J."/>
            <person name="Jeffries C.D."/>
            <person name="Rohde M."/>
            <person name="Sikorski J."/>
            <person name="Pukall R."/>
            <person name="Woyke T."/>
            <person name="Bristow J."/>
            <person name="Eisen J.A."/>
            <person name="Markowitz V."/>
            <person name="Hugenholtz P."/>
            <person name="Kyrpides N.C."/>
            <person name="Klenk H.P."/>
            <person name="Lapidus A."/>
        </authorList>
    </citation>
    <scope>NUCLEOTIDE SEQUENCE [LARGE SCALE GENOMIC DNA]</scope>
    <source>
        <strain evidence="3">ATCC 49627 / DSM 7084 / CIP 109912 / JCM 12494 / NCIMB 702895 / VPI D76D-27C</strain>
    </source>
</reference>
<evidence type="ECO:0008006" key="4">
    <source>
        <dbReference type="Google" id="ProtNLM"/>
    </source>
</evidence>
<dbReference type="eggNOG" id="COG0762">
    <property type="taxonomic scope" value="Bacteria"/>
</dbReference>
<evidence type="ECO:0000313" key="3">
    <source>
        <dbReference type="Proteomes" id="UP000000333"/>
    </source>
</evidence>
<dbReference type="Pfam" id="PF02325">
    <property type="entry name" value="CCB3_YggT"/>
    <property type="match status" value="1"/>
</dbReference>
<accession>E1QVP6</accession>
<dbReference type="PATRIC" id="fig|633147.7.peg.453"/>
<comment type="similarity">
    <text evidence="1">Belongs to the YggT family.</text>
</comment>
<dbReference type="HOGENOM" id="CLU_136788_4_0_11"/>
<dbReference type="PANTHER" id="PTHR33219:SF14">
    <property type="entry name" value="PROTEIN COFACTOR ASSEMBLY OF COMPLEX C SUBUNIT B CCB3, CHLOROPLASTIC-RELATED"/>
    <property type="match status" value="1"/>
</dbReference>
<dbReference type="PANTHER" id="PTHR33219">
    <property type="entry name" value="YLMG HOMOLOG PROTEIN 2, CHLOROPLASTIC"/>
    <property type="match status" value="1"/>
</dbReference>
<dbReference type="GO" id="GO:0016020">
    <property type="term" value="C:membrane"/>
    <property type="evidence" value="ECO:0007669"/>
    <property type="project" value="InterPro"/>
</dbReference>
<dbReference type="OrthoDB" id="9806665at2"/>
<evidence type="ECO:0000313" key="2">
    <source>
        <dbReference type="EMBL" id="ADK68199.1"/>
    </source>
</evidence>
<dbReference type="RefSeq" id="WP_013251951.1">
    <property type="nucleotide sequence ID" value="NC_014363.1"/>
</dbReference>
<protein>
    <recommendedName>
        <fullName evidence="4">YggT family protein</fullName>
    </recommendedName>
</protein>
<gene>
    <name evidence="2" type="ordered locus">Olsu_1089</name>
</gene>
<proteinExistence type="inferred from homology"/>
<name>E1QVP6_OLSUV</name>
<dbReference type="InterPro" id="IPR003425">
    <property type="entry name" value="CCB3/YggT"/>
</dbReference>
<dbReference type="AlphaFoldDB" id="E1QVP6"/>
<dbReference type="EMBL" id="CP002106">
    <property type="protein sequence ID" value="ADK68199.1"/>
    <property type="molecule type" value="Genomic_DNA"/>
</dbReference>
<sequence>MANLSYVLYRLLDFYQILIIVEVALSWFRIGRDGVVADIQAVLRRLVEPYLGIFRRFVPPMGGLDFSPVVALLALQLVERIIL</sequence>
<dbReference type="GeneID" id="78512512"/>
<dbReference type="STRING" id="633147.Olsu_1089"/>